<keyword evidence="3" id="KW-1185">Reference proteome</keyword>
<accession>A0A8J3RT59</accession>
<dbReference type="GO" id="GO:0016020">
    <property type="term" value="C:membrane"/>
    <property type="evidence" value="ECO:0007669"/>
    <property type="project" value="TreeGrafter"/>
</dbReference>
<reference evidence="2 3" key="1">
    <citation type="submission" date="2021-01" db="EMBL/GenBank/DDBJ databases">
        <title>Whole genome shotgun sequence of Planobispora longispora NBRC 13918.</title>
        <authorList>
            <person name="Komaki H."/>
            <person name="Tamura T."/>
        </authorList>
    </citation>
    <scope>NUCLEOTIDE SEQUENCE [LARGE SCALE GENOMIC DNA]</scope>
    <source>
        <strain evidence="2 3">NBRC 13918</strain>
    </source>
</reference>
<dbReference type="GO" id="GO:0047372">
    <property type="term" value="F:monoacylglycerol lipase activity"/>
    <property type="evidence" value="ECO:0007669"/>
    <property type="project" value="TreeGrafter"/>
</dbReference>
<gene>
    <name evidence="2" type="ORF">Plo01_66890</name>
</gene>
<dbReference type="InterPro" id="IPR029058">
    <property type="entry name" value="AB_hydrolase_fold"/>
</dbReference>
<dbReference type="Proteomes" id="UP000616724">
    <property type="component" value="Unassembled WGS sequence"/>
</dbReference>
<dbReference type="Gene3D" id="3.40.50.1820">
    <property type="entry name" value="alpha/beta hydrolase"/>
    <property type="match status" value="1"/>
</dbReference>
<name>A0A8J3RT59_9ACTN</name>
<comment type="caution">
    <text evidence="2">The sequence shown here is derived from an EMBL/GenBank/DDBJ whole genome shotgun (WGS) entry which is preliminary data.</text>
</comment>
<organism evidence="2 3">
    <name type="scientific">Planobispora longispora</name>
    <dbReference type="NCBI Taxonomy" id="28887"/>
    <lineage>
        <taxon>Bacteria</taxon>
        <taxon>Bacillati</taxon>
        <taxon>Actinomycetota</taxon>
        <taxon>Actinomycetes</taxon>
        <taxon>Streptosporangiales</taxon>
        <taxon>Streptosporangiaceae</taxon>
        <taxon>Planobispora</taxon>
    </lineage>
</organism>
<dbReference type="EMBL" id="BOOH01000057">
    <property type="protein sequence ID" value="GIH80260.1"/>
    <property type="molecule type" value="Genomic_DNA"/>
</dbReference>
<dbReference type="PANTHER" id="PTHR43798:SF5">
    <property type="entry name" value="MONOACYLGLYCEROL LIPASE ABHD6"/>
    <property type="match status" value="1"/>
</dbReference>
<proteinExistence type="predicted"/>
<evidence type="ECO:0000313" key="2">
    <source>
        <dbReference type="EMBL" id="GIH80260.1"/>
    </source>
</evidence>
<dbReference type="InterPro" id="IPR000073">
    <property type="entry name" value="AB_hydrolase_1"/>
</dbReference>
<dbReference type="RefSeq" id="WP_203894692.1">
    <property type="nucleotide sequence ID" value="NZ_BOOH01000057.1"/>
</dbReference>
<protein>
    <recommendedName>
        <fullName evidence="1">AB hydrolase-1 domain-containing protein</fullName>
    </recommendedName>
</protein>
<evidence type="ECO:0000313" key="3">
    <source>
        <dbReference type="Proteomes" id="UP000616724"/>
    </source>
</evidence>
<feature type="domain" description="AB hydrolase-1" evidence="1">
    <location>
        <begin position="80"/>
        <end position="180"/>
    </location>
</feature>
<dbReference type="AlphaFoldDB" id="A0A8J3RT59"/>
<evidence type="ECO:0000259" key="1">
    <source>
        <dbReference type="Pfam" id="PF00561"/>
    </source>
</evidence>
<dbReference type="InterPro" id="IPR050266">
    <property type="entry name" value="AB_hydrolase_sf"/>
</dbReference>
<dbReference type="GO" id="GO:0046464">
    <property type="term" value="P:acylglycerol catabolic process"/>
    <property type="evidence" value="ECO:0007669"/>
    <property type="project" value="TreeGrafter"/>
</dbReference>
<sequence length="331" mass="34573">MGKTKAGRRERPGRKGWLRRTARIAGGAVAVLLVLAGAGCGAEAIAEKGDGTRHPMPGRLVDVGGHRLHLHCEGPRSGGPTVLLDAGWGESSTTWAGVRSALAARSVRACAYDRAGYAWSEPGPGPRDAGRAADELHTLLERGGETGPFVLTAHSYGGHVVRLLADRHPERVAGMVLVDVSDASGKSDAAIEAGVPLMIGQTRLYGLAARLGLVRWAGGWLLPETTTAPGREHAPVVYGPGSLEAATREAESFLAGTRQVHATERPGAWGDMPVVVIAARAGGPPGTYESLAKLSTRGRYVLADTDEHYVHLARQDLVVGAVMDVVAAARP</sequence>
<dbReference type="Pfam" id="PF00561">
    <property type="entry name" value="Abhydrolase_1"/>
    <property type="match status" value="1"/>
</dbReference>
<dbReference type="SUPFAM" id="SSF53474">
    <property type="entry name" value="alpha/beta-Hydrolases"/>
    <property type="match status" value="1"/>
</dbReference>
<dbReference type="PANTHER" id="PTHR43798">
    <property type="entry name" value="MONOACYLGLYCEROL LIPASE"/>
    <property type="match status" value="1"/>
</dbReference>